<reference evidence="7 8" key="1">
    <citation type="journal article" date="2014" name="Nat. Commun.">
        <title>Multiple recent horizontal transfers of a large genomic region in cheese making fungi.</title>
        <authorList>
            <person name="Cheeseman K."/>
            <person name="Ropars J."/>
            <person name="Renault P."/>
            <person name="Dupont J."/>
            <person name="Gouzy J."/>
            <person name="Branca A."/>
            <person name="Abraham A.L."/>
            <person name="Ceppi M."/>
            <person name="Conseiller E."/>
            <person name="Debuchy R."/>
            <person name="Malagnac F."/>
            <person name="Goarin A."/>
            <person name="Silar P."/>
            <person name="Lacoste S."/>
            <person name="Sallet E."/>
            <person name="Bensimon A."/>
            <person name="Giraud T."/>
            <person name="Brygoo Y."/>
        </authorList>
    </citation>
    <scope>NUCLEOTIDE SEQUENCE [LARGE SCALE GENOMIC DNA]</scope>
    <source>
        <strain evidence="8">FM 013</strain>
    </source>
</reference>
<dbReference type="InterPro" id="IPR036866">
    <property type="entry name" value="RibonucZ/Hydroxyglut_hydro"/>
</dbReference>
<feature type="domain" description="Metallo-beta-lactamase" evidence="6">
    <location>
        <begin position="99"/>
        <end position="174"/>
    </location>
</feature>
<dbReference type="SUPFAM" id="SSF56281">
    <property type="entry name" value="Metallo-hydrolase/oxidoreductase"/>
    <property type="match status" value="1"/>
</dbReference>
<evidence type="ECO:0000313" key="8">
    <source>
        <dbReference type="Proteomes" id="UP000053732"/>
    </source>
</evidence>
<dbReference type="InterPro" id="IPR001279">
    <property type="entry name" value="Metallo-B-lactamas"/>
</dbReference>
<organism evidence="7 8">
    <name type="scientific">Penicillium camemberti (strain FM 013)</name>
    <dbReference type="NCBI Taxonomy" id="1429867"/>
    <lineage>
        <taxon>Eukaryota</taxon>
        <taxon>Fungi</taxon>
        <taxon>Dikarya</taxon>
        <taxon>Ascomycota</taxon>
        <taxon>Pezizomycotina</taxon>
        <taxon>Eurotiomycetes</taxon>
        <taxon>Eurotiomycetidae</taxon>
        <taxon>Eurotiales</taxon>
        <taxon>Aspergillaceae</taxon>
        <taxon>Penicillium</taxon>
    </lineage>
</organism>
<dbReference type="PANTHER" id="PTHR42978">
    <property type="entry name" value="QUORUM-QUENCHING LACTONASE YTNP-RELATED-RELATED"/>
    <property type="match status" value="1"/>
</dbReference>
<dbReference type="EMBL" id="HG793192">
    <property type="protein sequence ID" value="CRL30786.1"/>
    <property type="molecule type" value="Genomic_DNA"/>
</dbReference>
<evidence type="ECO:0000313" key="7">
    <source>
        <dbReference type="EMBL" id="CRL30786.1"/>
    </source>
</evidence>
<evidence type="ECO:0000256" key="5">
    <source>
        <dbReference type="SAM" id="MobiDB-lite"/>
    </source>
</evidence>
<gene>
    <name evidence="7" type="ORF">PCAMFM013_S059g000027</name>
</gene>
<dbReference type="AlphaFoldDB" id="A0A0G4PX56"/>
<dbReference type="GO" id="GO:0016787">
    <property type="term" value="F:hydrolase activity"/>
    <property type="evidence" value="ECO:0007669"/>
    <property type="project" value="UniProtKB-KW"/>
</dbReference>
<keyword evidence="4" id="KW-0862">Zinc</keyword>
<feature type="compositionally biased region" description="Basic and acidic residues" evidence="5">
    <location>
        <begin position="1"/>
        <end position="12"/>
    </location>
</feature>
<comment type="similarity">
    <text evidence="1">Belongs to the metallo-beta-lactamase superfamily.</text>
</comment>
<evidence type="ECO:0000256" key="2">
    <source>
        <dbReference type="ARBA" id="ARBA00022723"/>
    </source>
</evidence>
<evidence type="ECO:0000256" key="3">
    <source>
        <dbReference type="ARBA" id="ARBA00022801"/>
    </source>
</evidence>
<sequence length="415" mass="46282">MARVGAESRRQVAEGQHPRPQVTREARGCSPRRIYISTTSINHNTTTFQMTQIPPLNIAQSSQSVNVHVIDTTVKIDGPTDFFLKPRVGNMDRLVANAFTFLIEHPTTKQKVVFDLGVRKDANELSSPFWKGFRVNFVIDVEKDVADILQDNNIDLTSIDAIIWSHRHADHTGDPSTFPPCVDLIFGPGAPAARLPGYPTNQKSSLFEADYQGRKLVEITQDKFDLQIGEFRAFDYFGDGSFYLLDVPGHDIGHVCGLARTTANGTQTSEDDSFVLMGADTCHHAGQLRPSEFQPLPSEIHPHPKDSEAMPAPFASTCLQKIHPKGQLYHSCPFYEVGVLENGFSMSESPEVTAQSIEKMLPFDAAPNVLLILAHDVTLQDTVNLFPAMVNGWEDTALKDETRWRFLRDWSTAFE</sequence>
<evidence type="ECO:0000256" key="1">
    <source>
        <dbReference type="ARBA" id="ARBA00007749"/>
    </source>
</evidence>
<dbReference type="Gene3D" id="3.60.15.10">
    <property type="entry name" value="Ribonuclease Z/Hydroxyacylglutathione hydrolase-like"/>
    <property type="match status" value="1"/>
</dbReference>
<keyword evidence="3" id="KW-0378">Hydrolase</keyword>
<accession>A0A0G4PX56</accession>
<protein>
    <submittedName>
        <fullName evidence="7">Beta-lactamase-like</fullName>
    </submittedName>
</protein>
<feature type="region of interest" description="Disordered" evidence="5">
    <location>
        <begin position="1"/>
        <end position="29"/>
    </location>
</feature>
<dbReference type="CDD" id="cd07730">
    <property type="entry name" value="metallo-hydrolase-like_MBL-fold"/>
    <property type="match status" value="1"/>
</dbReference>
<dbReference type="PANTHER" id="PTHR42978:SF5">
    <property type="entry name" value="METALLO-BETA-LACTAMASE DOMAIN-CONTAINING PROTEIN"/>
    <property type="match status" value="1"/>
</dbReference>
<dbReference type="STRING" id="1429867.A0A0G4PX56"/>
<dbReference type="InterPro" id="IPR051013">
    <property type="entry name" value="MBL_superfamily_lactonases"/>
</dbReference>
<evidence type="ECO:0000256" key="4">
    <source>
        <dbReference type="ARBA" id="ARBA00022833"/>
    </source>
</evidence>
<keyword evidence="8" id="KW-1185">Reference proteome</keyword>
<dbReference type="Proteomes" id="UP000053732">
    <property type="component" value="Unassembled WGS sequence"/>
</dbReference>
<dbReference type="GO" id="GO:0046872">
    <property type="term" value="F:metal ion binding"/>
    <property type="evidence" value="ECO:0007669"/>
    <property type="project" value="UniProtKB-KW"/>
</dbReference>
<keyword evidence="2" id="KW-0479">Metal-binding</keyword>
<name>A0A0G4PX56_PENC3</name>
<proteinExistence type="inferred from homology"/>
<evidence type="ECO:0000259" key="6">
    <source>
        <dbReference type="Pfam" id="PF00753"/>
    </source>
</evidence>
<dbReference type="Pfam" id="PF00753">
    <property type="entry name" value="Lactamase_B"/>
    <property type="match status" value="1"/>
</dbReference>